<keyword evidence="1" id="KW-0732">Signal</keyword>
<sequence>MRKTFLLTLSLLSSLYLAQVGINTTTPTATLDVKALTTSTASTIAEGLIAPRLSRSDLISKDAAYTSSQTGTLVYVLDTTGTLTIKTNNVTTPGYYYFDGTIWQKIISTIPNDTNIYNTDGTVQNNRTVALTDKTLSFTAGTPSVNQFSIDGSTFSVDSQNDRIGIGTSAPTAKLDINGNLRIRTTANSNGSTNVSTLVRDNTTGEVKIAVSSTGNSTPLNYIVYTISNVNGDWINNYDTKINSSDYTMTVVGSSFNSPLNTNNVVTPATYAPSSVFAFISGTTWRLTADYLATSTQTGVNGTWTIYCLVINNSILKTLTPVSQDLGGSNTGAAAATPAGL</sequence>
<gene>
    <name evidence="2" type="ORF">C1634_024920</name>
</gene>
<dbReference type="RefSeq" id="WP_103235616.1">
    <property type="nucleotide sequence ID" value="NZ_PPEG02000015.1"/>
</dbReference>
<evidence type="ECO:0000313" key="2">
    <source>
        <dbReference type="EMBL" id="PWN57986.1"/>
    </source>
</evidence>
<feature type="signal peptide" evidence="1">
    <location>
        <begin position="1"/>
        <end position="18"/>
    </location>
</feature>
<accession>A0A316WD91</accession>
<organism evidence="2 3">
    <name type="scientific">Chryseobacterium viscerum</name>
    <dbReference type="NCBI Taxonomy" id="1037377"/>
    <lineage>
        <taxon>Bacteria</taxon>
        <taxon>Pseudomonadati</taxon>
        <taxon>Bacteroidota</taxon>
        <taxon>Flavobacteriia</taxon>
        <taxon>Flavobacteriales</taxon>
        <taxon>Weeksellaceae</taxon>
        <taxon>Chryseobacterium group</taxon>
        <taxon>Chryseobacterium</taxon>
    </lineage>
</organism>
<dbReference type="AlphaFoldDB" id="A0A316WD91"/>
<evidence type="ECO:0000256" key="1">
    <source>
        <dbReference type="SAM" id="SignalP"/>
    </source>
</evidence>
<feature type="chain" id="PRO_5016259471" evidence="1">
    <location>
        <begin position="19"/>
        <end position="341"/>
    </location>
</feature>
<reference evidence="2 3" key="1">
    <citation type="submission" date="2018-04" db="EMBL/GenBank/DDBJ databases">
        <title>Chryseobacterium oncorhynchi 701B-08T from rainbow trout, and Chryseobacterium viscerum 687B-08T from diseased fish.</title>
        <authorList>
            <person name="Jeong J.-J."/>
            <person name="Lee Y.J."/>
            <person name="Pathiraja D."/>
            <person name="Park B."/>
            <person name="Choi I.-G."/>
            <person name="Kim K.D."/>
        </authorList>
    </citation>
    <scope>NUCLEOTIDE SEQUENCE [LARGE SCALE GENOMIC DNA]</scope>
    <source>
        <strain evidence="2 3">687B-08</strain>
    </source>
</reference>
<evidence type="ECO:0000313" key="3">
    <source>
        <dbReference type="Proteomes" id="UP000236413"/>
    </source>
</evidence>
<comment type="caution">
    <text evidence="2">The sequence shown here is derived from an EMBL/GenBank/DDBJ whole genome shotgun (WGS) entry which is preliminary data.</text>
</comment>
<dbReference type="EMBL" id="PPEG02000015">
    <property type="protein sequence ID" value="PWN57986.1"/>
    <property type="molecule type" value="Genomic_DNA"/>
</dbReference>
<dbReference type="Proteomes" id="UP000236413">
    <property type="component" value="Unassembled WGS sequence"/>
</dbReference>
<proteinExistence type="predicted"/>
<protein>
    <submittedName>
        <fullName evidence="2">Uncharacterized protein</fullName>
    </submittedName>
</protein>
<name>A0A316WD91_9FLAO</name>